<keyword evidence="4" id="KW-0732">Signal</keyword>
<dbReference type="InterPro" id="IPR000172">
    <property type="entry name" value="GMC_OxRdtase_N"/>
</dbReference>
<proteinExistence type="inferred from homology"/>
<feature type="chain" id="PRO_5009445860" evidence="4">
    <location>
        <begin position="22"/>
        <end position="634"/>
    </location>
</feature>
<dbReference type="SUPFAM" id="SSF54373">
    <property type="entry name" value="FAD-linked reductases, C-terminal domain"/>
    <property type="match status" value="1"/>
</dbReference>
<dbReference type="EMBL" id="FJUX01000020">
    <property type="protein sequence ID" value="CZS94899.1"/>
    <property type="molecule type" value="Genomic_DNA"/>
</dbReference>
<feature type="region of interest" description="Disordered" evidence="3">
    <location>
        <begin position="505"/>
        <end position="524"/>
    </location>
</feature>
<dbReference type="PANTHER" id="PTHR11552">
    <property type="entry name" value="GLUCOSE-METHANOL-CHOLINE GMC OXIDOREDUCTASE"/>
    <property type="match status" value="1"/>
</dbReference>
<organism evidence="6 7">
    <name type="scientific">Rhynchosporium agropyri</name>
    <dbReference type="NCBI Taxonomy" id="914238"/>
    <lineage>
        <taxon>Eukaryota</taxon>
        <taxon>Fungi</taxon>
        <taxon>Dikarya</taxon>
        <taxon>Ascomycota</taxon>
        <taxon>Pezizomycotina</taxon>
        <taxon>Leotiomycetes</taxon>
        <taxon>Helotiales</taxon>
        <taxon>Ploettnerulaceae</taxon>
        <taxon>Rhynchosporium</taxon>
    </lineage>
</organism>
<dbReference type="SUPFAM" id="SSF51905">
    <property type="entry name" value="FAD/NAD(P)-binding domain"/>
    <property type="match status" value="1"/>
</dbReference>
<feature type="binding site" evidence="2">
    <location>
        <begin position="134"/>
        <end position="137"/>
    </location>
    <ligand>
        <name>FAD</name>
        <dbReference type="ChEBI" id="CHEBI:57692"/>
    </ligand>
</feature>
<evidence type="ECO:0000259" key="5">
    <source>
        <dbReference type="PROSITE" id="PS00624"/>
    </source>
</evidence>
<keyword evidence="7" id="KW-1185">Reference proteome</keyword>
<dbReference type="InterPro" id="IPR007867">
    <property type="entry name" value="GMC_OxRtase_C"/>
</dbReference>
<dbReference type="Gene3D" id="3.50.50.60">
    <property type="entry name" value="FAD/NAD(P)-binding domain"/>
    <property type="match status" value="2"/>
</dbReference>
<dbReference type="PROSITE" id="PS00624">
    <property type="entry name" value="GMC_OXRED_2"/>
    <property type="match status" value="1"/>
</dbReference>
<feature type="domain" description="Glucose-methanol-choline oxidoreductase N-terminal" evidence="5">
    <location>
        <begin position="337"/>
        <end position="351"/>
    </location>
</feature>
<dbReference type="Gene3D" id="3.30.560.10">
    <property type="entry name" value="Glucose Oxidase, domain 3"/>
    <property type="match status" value="1"/>
</dbReference>
<name>A0A1E1K9Z2_9HELO</name>
<keyword evidence="2" id="KW-0285">Flavoprotein</keyword>
<evidence type="ECO:0000256" key="1">
    <source>
        <dbReference type="ARBA" id="ARBA00010790"/>
    </source>
</evidence>
<dbReference type="GO" id="GO:0050660">
    <property type="term" value="F:flavin adenine dinucleotide binding"/>
    <property type="evidence" value="ECO:0007669"/>
    <property type="project" value="InterPro"/>
</dbReference>
<protein>
    <submittedName>
        <fullName evidence="6">Related to choline dehydrogenase</fullName>
    </submittedName>
</protein>
<accession>A0A1E1K9Z2</accession>
<feature type="signal peptide" evidence="4">
    <location>
        <begin position="1"/>
        <end position="21"/>
    </location>
</feature>
<dbReference type="OrthoDB" id="269227at2759"/>
<gene>
    <name evidence="6" type="ORF">RAG0_04718</name>
</gene>
<dbReference type="PANTHER" id="PTHR11552:SF80">
    <property type="entry name" value="GMC OXIDOREDUCTASE"/>
    <property type="match status" value="1"/>
</dbReference>
<evidence type="ECO:0000313" key="7">
    <source>
        <dbReference type="Proteomes" id="UP000178912"/>
    </source>
</evidence>
<evidence type="ECO:0000313" key="6">
    <source>
        <dbReference type="EMBL" id="CZS94899.1"/>
    </source>
</evidence>
<keyword evidence="2" id="KW-0274">FAD</keyword>
<evidence type="ECO:0000256" key="4">
    <source>
        <dbReference type="SAM" id="SignalP"/>
    </source>
</evidence>
<evidence type="ECO:0000256" key="3">
    <source>
        <dbReference type="SAM" id="MobiDB-lite"/>
    </source>
</evidence>
<comment type="cofactor">
    <cofactor evidence="2">
        <name>FAD</name>
        <dbReference type="ChEBI" id="CHEBI:57692"/>
    </cofactor>
</comment>
<comment type="similarity">
    <text evidence="1">Belongs to the GMC oxidoreductase family.</text>
</comment>
<dbReference type="InterPro" id="IPR036188">
    <property type="entry name" value="FAD/NAD-bd_sf"/>
</dbReference>
<dbReference type="Pfam" id="PF00732">
    <property type="entry name" value="GMC_oxred_N"/>
    <property type="match status" value="1"/>
</dbReference>
<dbReference type="Pfam" id="PF05199">
    <property type="entry name" value="GMC_oxred_C"/>
    <property type="match status" value="1"/>
</dbReference>
<dbReference type="Proteomes" id="UP000178912">
    <property type="component" value="Unassembled WGS sequence"/>
</dbReference>
<dbReference type="AlphaFoldDB" id="A0A1E1K9Z2"/>
<sequence length="634" mass="68719">MFLPLGGFALVIASLAQLISAVKNEYDYIVIGSGPGGGPLAANLARANYTVLLLEGGDQSTGAAGNNQYPPQITWDFFVKHYDDEERTLKHNLLTWRLKDGVYWVGNKNVPAGAKMLGIYYPRGATVGGSSMINAQVTFLPTESDWNFIAEVTGDKSWSHANMIEIFRRIEHNNYLPRGTPGHGFDGYFHVGLPKPTSIQEPGLSVMQAVASSLSLDPSKVLQMVSNDSNFLDPTRDKQEGIWGLPSHIKPDGQRFSSREYINDTIAAGFPLTLSMNSLATKILFGKSTARGSNPRATGVAYLEGKSIYSADSRFTTSNKGVPKIAIAKREVIISGGTFNSPQILMLSGIGPAKQLKKFNIPVLVDSPGVGNNMQDNQEVPVVGITQQIGSGGPGGCVLIKTKHAVYDERDMIMFQGPFVFRGFWPSNQSNTELPTNKPGTYGIATVKIHPQNRLGTVKLLSNDPQDMPEIHFNLFKEGRKTDIGAMKDTIAWARRVHASVKAPVGPITSTEPPCKGKPDTNGSCGEDDEDWIIGQTFGHHPTSTCAIGGDDDSNAVLDSRFRVRGVEGLRVVDASVFPRIPGAFPVVATYMYVSSSYSTNPKSGKLGFKEIPPSREIVIPIILTRTYSQAPIT</sequence>
<dbReference type="InterPro" id="IPR012132">
    <property type="entry name" value="GMC_OxRdtase"/>
</dbReference>
<dbReference type="PIRSF" id="PIRSF000137">
    <property type="entry name" value="Alcohol_oxidase"/>
    <property type="match status" value="1"/>
</dbReference>
<reference evidence="7" key="1">
    <citation type="submission" date="2016-03" db="EMBL/GenBank/DDBJ databases">
        <authorList>
            <person name="Guldener U."/>
        </authorList>
    </citation>
    <scope>NUCLEOTIDE SEQUENCE [LARGE SCALE GENOMIC DNA]</scope>
    <source>
        <strain evidence="7">04CH-RAC-A.6.1</strain>
    </source>
</reference>
<dbReference type="GO" id="GO:0016614">
    <property type="term" value="F:oxidoreductase activity, acting on CH-OH group of donors"/>
    <property type="evidence" value="ECO:0007669"/>
    <property type="project" value="InterPro"/>
</dbReference>
<evidence type="ECO:0000256" key="2">
    <source>
        <dbReference type="PIRSR" id="PIRSR000137-2"/>
    </source>
</evidence>